<evidence type="ECO:0000313" key="4">
    <source>
        <dbReference type="Proteomes" id="UP000008810"/>
    </source>
</evidence>
<evidence type="ECO:0000256" key="1">
    <source>
        <dbReference type="SAM" id="MobiDB-lite"/>
    </source>
</evidence>
<feature type="compositionally biased region" description="Basic residues" evidence="1">
    <location>
        <begin position="25"/>
        <end position="41"/>
    </location>
</feature>
<keyword evidence="4" id="KW-1185">Reference proteome</keyword>
<gene>
    <name evidence="2" type="ORF">BRADI_3g59315v3</name>
</gene>
<proteinExistence type="predicted"/>
<reference evidence="3" key="3">
    <citation type="submission" date="2018-08" db="UniProtKB">
        <authorList>
            <consortium name="EnsemblPlants"/>
        </authorList>
    </citation>
    <scope>IDENTIFICATION</scope>
    <source>
        <strain evidence="3">cv. Bd21</strain>
    </source>
</reference>
<sequence length="59" mass="6604">MSSSGQDSILCWCSGQNSAVSKRQAAMHHRSIKRKSWRGRSRGAERRSMAAAEARDRRG</sequence>
<accession>A0A2K2D5T9</accession>
<evidence type="ECO:0000313" key="3">
    <source>
        <dbReference type="EnsemblPlants" id="PNT69637"/>
    </source>
</evidence>
<dbReference type="AlphaFoldDB" id="A0A2K2D5T9"/>
<protein>
    <submittedName>
        <fullName evidence="2 3">Uncharacterized protein</fullName>
    </submittedName>
</protein>
<name>A0A2K2D5T9_BRADI</name>
<dbReference type="InParanoid" id="A0A2K2D5T9"/>
<dbReference type="EMBL" id="CM000882">
    <property type="protein sequence ID" value="PNT69637.1"/>
    <property type="molecule type" value="Genomic_DNA"/>
</dbReference>
<organism evidence="2">
    <name type="scientific">Brachypodium distachyon</name>
    <name type="common">Purple false brome</name>
    <name type="synonym">Trachynia distachya</name>
    <dbReference type="NCBI Taxonomy" id="15368"/>
    <lineage>
        <taxon>Eukaryota</taxon>
        <taxon>Viridiplantae</taxon>
        <taxon>Streptophyta</taxon>
        <taxon>Embryophyta</taxon>
        <taxon>Tracheophyta</taxon>
        <taxon>Spermatophyta</taxon>
        <taxon>Magnoliopsida</taxon>
        <taxon>Liliopsida</taxon>
        <taxon>Poales</taxon>
        <taxon>Poaceae</taxon>
        <taxon>BOP clade</taxon>
        <taxon>Pooideae</taxon>
        <taxon>Stipodae</taxon>
        <taxon>Brachypodieae</taxon>
        <taxon>Brachypodium</taxon>
    </lineage>
</organism>
<reference evidence="2" key="2">
    <citation type="submission" date="2017-06" db="EMBL/GenBank/DDBJ databases">
        <title>WGS assembly of Brachypodium distachyon.</title>
        <authorList>
            <consortium name="The International Brachypodium Initiative"/>
            <person name="Lucas S."/>
            <person name="Harmon-Smith M."/>
            <person name="Lail K."/>
            <person name="Tice H."/>
            <person name="Grimwood J."/>
            <person name="Bruce D."/>
            <person name="Barry K."/>
            <person name="Shu S."/>
            <person name="Lindquist E."/>
            <person name="Wang M."/>
            <person name="Pitluck S."/>
            <person name="Vogel J.P."/>
            <person name="Garvin D.F."/>
            <person name="Mockler T.C."/>
            <person name="Schmutz J."/>
            <person name="Rokhsar D."/>
            <person name="Bevan M.W."/>
        </authorList>
    </citation>
    <scope>NUCLEOTIDE SEQUENCE</scope>
    <source>
        <strain evidence="2">Bd21</strain>
    </source>
</reference>
<evidence type="ECO:0000313" key="2">
    <source>
        <dbReference type="EMBL" id="PNT69637.1"/>
    </source>
</evidence>
<dbReference type="Gramene" id="PNT69637">
    <property type="protein sequence ID" value="PNT69637"/>
    <property type="gene ID" value="BRADI_3g59315v3"/>
</dbReference>
<feature type="region of interest" description="Disordered" evidence="1">
    <location>
        <begin position="24"/>
        <end position="59"/>
    </location>
</feature>
<reference evidence="2 3" key="1">
    <citation type="journal article" date="2010" name="Nature">
        <title>Genome sequencing and analysis of the model grass Brachypodium distachyon.</title>
        <authorList>
            <consortium name="International Brachypodium Initiative"/>
        </authorList>
    </citation>
    <scope>NUCLEOTIDE SEQUENCE [LARGE SCALE GENOMIC DNA]</scope>
    <source>
        <strain evidence="2 3">Bd21</strain>
    </source>
</reference>
<feature type="compositionally biased region" description="Basic and acidic residues" evidence="1">
    <location>
        <begin position="42"/>
        <end position="59"/>
    </location>
</feature>
<dbReference type="Proteomes" id="UP000008810">
    <property type="component" value="Chromosome 3"/>
</dbReference>
<dbReference type="EnsemblPlants" id="PNT69637">
    <property type="protein sequence ID" value="PNT69637"/>
    <property type="gene ID" value="BRADI_3g59315v3"/>
</dbReference>